<gene>
    <name evidence="7" type="ORF">BOW52_07610</name>
</gene>
<reference evidence="7 8" key="1">
    <citation type="submission" date="2016-11" db="EMBL/GenBank/DDBJ databases">
        <title>Mixed transmission modes and dynamic genome evolution in an obligate animal-bacterial symbiosis.</title>
        <authorList>
            <person name="Russell S.L."/>
            <person name="Corbett-Detig R.B."/>
            <person name="Cavanaugh C.M."/>
        </authorList>
    </citation>
    <scope>NUCLEOTIDE SEQUENCE [LARGE SCALE GENOMIC DNA]</scope>
    <source>
        <strain evidence="7">Sp-SM6</strain>
    </source>
</reference>
<sequence length="161" mass="18337">MDTKPNVKVLFVCMGNICRSPTAHGVFRQMIIDEGLNELIEVDSAGTHAYHVGEEPDLRAQQTALRRGIDMQDLRARKVEVDDFHRFDYVLAMDEENYISLEAICPVGKEERLQLFLSYAPDLNIQEVPDPYYGGGRGFEQVFDMVEIASRGLLETIRRSL</sequence>
<dbReference type="InterPro" id="IPR017867">
    <property type="entry name" value="Tyr_phospatase_low_mol_wt"/>
</dbReference>
<feature type="domain" description="Phosphotyrosine protein phosphatase I" evidence="6">
    <location>
        <begin position="7"/>
        <end position="156"/>
    </location>
</feature>
<keyword evidence="4" id="KW-0904">Protein phosphatase</keyword>
<evidence type="ECO:0000313" key="8">
    <source>
        <dbReference type="Proteomes" id="UP000190198"/>
    </source>
</evidence>
<evidence type="ECO:0000256" key="3">
    <source>
        <dbReference type="ARBA" id="ARBA00022801"/>
    </source>
</evidence>
<evidence type="ECO:0000256" key="1">
    <source>
        <dbReference type="ARBA" id="ARBA00011063"/>
    </source>
</evidence>
<dbReference type="EC" id="3.1.3.48" evidence="2"/>
<accession>A0A1T2L2F2</accession>
<dbReference type="RefSeq" id="WP_078477155.1">
    <property type="nucleotide sequence ID" value="NZ_MPRK01000139.1"/>
</dbReference>
<dbReference type="InterPro" id="IPR023485">
    <property type="entry name" value="Ptyr_pPase"/>
</dbReference>
<dbReference type="PANTHER" id="PTHR11717">
    <property type="entry name" value="LOW MOLECULAR WEIGHT PROTEIN TYROSINE PHOSPHATASE"/>
    <property type="match status" value="1"/>
</dbReference>
<dbReference type="EMBL" id="MPRK01000139">
    <property type="protein sequence ID" value="OOZ39126.1"/>
    <property type="molecule type" value="Genomic_DNA"/>
</dbReference>
<dbReference type="SMART" id="SM00226">
    <property type="entry name" value="LMWPc"/>
    <property type="match status" value="1"/>
</dbReference>
<dbReference type="Proteomes" id="UP000190198">
    <property type="component" value="Unassembled WGS sequence"/>
</dbReference>
<evidence type="ECO:0000259" key="6">
    <source>
        <dbReference type="SMART" id="SM00226"/>
    </source>
</evidence>
<name>A0A1T2L2F2_9GAMM</name>
<proteinExistence type="inferred from homology"/>
<dbReference type="OrthoDB" id="9784339at2"/>
<comment type="caution">
    <text evidence="7">The sequence shown here is derived from an EMBL/GenBank/DDBJ whole genome shotgun (WGS) entry which is preliminary data.</text>
</comment>
<keyword evidence="3" id="KW-0378">Hydrolase</keyword>
<evidence type="ECO:0000256" key="4">
    <source>
        <dbReference type="ARBA" id="ARBA00022912"/>
    </source>
</evidence>
<dbReference type="InterPro" id="IPR050438">
    <property type="entry name" value="LMW_PTPase"/>
</dbReference>
<comment type="similarity">
    <text evidence="1">Belongs to the low molecular weight phosphotyrosine protein phosphatase family.</text>
</comment>
<evidence type="ECO:0000256" key="2">
    <source>
        <dbReference type="ARBA" id="ARBA00013064"/>
    </source>
</evidence>
<dbReference type="SUPFAM" id="SSF52788">
    <property type="entry name" value="Phosphotyrosine protein phosphatases I"/>
    <property type="match status" value="1"/>
</dbReference>
<feature type="active site" evidence="5">
    <location>
        <position position="19"/>
    </location>
</feature>
<organism evidence="7 8">
    <name type="scientific">Solemya elarraichensis gill symbiont</name>
    <dbReference type="NCBI Taxonomy" id="1918949"/>
    <lineage>
        <taxon>Bacteria</taxon>
        <taxon>Pseudomonadati</taxon>
        <taxon>Pseudomonadota</taxon>
        <taxon>Gammaproteobacteria</taxon>
        <taxon>sulfur-oxidizing symbionts</taxon>
    </lineage>
</organism>
<dbReference type="GO" id="GO:0004725">
    <property type="term" value="F:protein tyrosine phosphatase activity"/>
    <property type="evidence" value="ECO:0007669"/>
    <property type="project" value="UniProtKB-EC"/>
</dbReference>
<dbReference type="InterPro" id="IPR036196">
    <property type="entry name" value="Ptyr_pPase_sf"/>
</dbReference>
<dbReference type="PRINTS" id="PR00719">
    <property type="entry name" value="LMWPTPASE"/>
</dbReference>
<dbReference type="CDD" id="cd16343">
    <property type="entry name" value="LMWPTP"/>
    <property type="match status" value="1"/>
</dbReference>
<protein>
    <recommendedName>
        <fullName evidence="2">protein-tyrosine-phosphatase</fullName>
        <ecNumber evidence="2">3.1.3.48</ecNumber>
    </recommendedName>
</protein>
<feature type="active site" description="Proton donor" evidence="5">
    <location>
        <position position="130"/>
    </location>
</feature>
<feature type="active site" description="Nucleophile" evidence="5">
    <location>
        <position position="13"/>
    </location>
</feature>
<evidence type="ECO:0000256" key="5">
    <source>
        <dbReference type="PIRSR" id="PIRSR617867-1"/>
    </source>
</evidence>
<dbReference type="PANTHER" id="PTHR11717:SF7">
    <property type="entry name" value="LOW MOLECULAR WEIGHT PHOSPHOTYROSINE PROTEIN PHOSPHATASE"/>
    <property type="match status" value="1"/>
</dbReference>
<dbReference type="Pfam" id="PF01451">
    <property type="entry name" value="LMWPc"/>
    <property type="match status" value="1"/>
</dbReference>
<dbReference type="FunFam" id="3.40.50.2300:FF:000113">
    <property type="entry name" value="Low molecular weight protein-tyrosine-phosphatase"/>
    <property type="match status" value="1"/>
</dbReference>
<dbReference type="Gene3D" id="3.40.50.2300">
    <property type="match status" value="1"/>
</dbReference>
<keyword evidence="8" id="KW-1185">Reference proteome</keyword>
<evidence type="ECO:0000313" key="7">
    <source>
        <dbReference type="EMBL" id="OOZ39126.1"/>
    </source>
</evidence>
<dbReference type="AlphaFoldDB" id="A0A1T2L2F2"/>